<comment type="caution">
    <text evidence="1">The sequence shown here is derived from an EMBL/GenBank/DDBJ whole genome shotgun (WGS) entry which is preliminary data.</text>
</comment>
<reference evidence="1" key="1">
    <citation type="submission" date="2021-06" db="EMBL/GenBank/DDBJ databases">
        <authorList>
            <person name="Kallberg Y."/>
            <person name="Tangrot J."/>
            <person name="Rosling A."/>
        </authorList>
    </citation>
    <scope>NUCLEOTIDE SEQUENCE</scope>
    <source>
        <strain evidence="1">28 12/20/2015</strain>
    </source>
</reference>
<accession>A0ACA9MH90</accession>
<keyword evidence="2" id="KW-1185">Reference proteome</keyword>
<evidence type="ECO:0000313" key="2">
    <source>
        <dbReference type="Proteomes" id="UP000789366"/>
    </source>
</evidence>
<proteinExistence type="predicted"/>
<protein>
    <submittedName>
        <fullName evidence="1">6192_t:CDS:1</fullName>
    </submittedName>
</protein>
<organism evidence="1 2">
    <name type="scientific">Cetraspora pellucida</name>
    <dbReference type="NCBI Taxonomy" id="1433469"/>
    <lineage>
        <taxon>Eukaryota</taxon>
        <taxon>Fungi</taxon>
        <taxon>Fungi incertae sedis</taxon>
        <taxon>Mucoromycota</taxon>
        <taxon>Glomeromycotina</taxon>
        <taxon>Glomeromycetes</taxon>
        <taxon>Diversisporales</taxon>
        <taxon>Gigasporaceae</taxon>
        <taxon>Cetraspora</taxon>
    </lineage>
</organism>
<feature type="non-terminal residue" evidence="1">
    <location>
        <position position="1"/>
    </location>
</feature>
<dbReference type="Proteomes" id="UP000789366">
    <property type="component" value="Unassembled WGS sequence"/>
</dbReference>
<dbReference type="EMBL" id="CAJVPW010007835">
    <property type="protein sequence ID" value="CAG8586311.1"/>
    <property type="molecule type" value="Genomic_DNA"/>
</dbReference>
<gene>
    <name evidence="1" type="ORF">SPELUC_LOCUS6578</name>
</gene>
<evidence type="ECO:0000313" key="1">
    <source>
        <dbReference type="EMBL" id="CAG8586311.1"/>
    </source>
</evidence>
<sequence>TGILPSVLSIDVDIVQDIYLELIEHEKSEICELLVDLSNSVVSQEIEAYRNINNTHIPMKEAFNDAQIVETQDDPDDSDEEPPKISASEGLDRLKNFILFAKQQISANQNMIINNRFFLNDLEFSNDNDGIPDNDYFFEFSDNYHSSSDDIITN</sequence>
<name>A0ACA9MH90_9GLOM</name>